<name>A0AAD9PCR2_RIDPI</name>
<dbReference type="PANTHER" id="PTHR24104">
    <property type="entry name" value="E3 UBIQUITIN-PROTEIN LIGASE NHLRC1-RELATED"/>
    <property type="match status" value="1"/>
</dbReference>
<organism evidence="3 4">
    <name type="scientific">Ridgeia piscesae</name>
    <name type="common">Tubeworm</name>
    <dbReference type="NCBI Taxonomy" id="27915"/>
    <lineage>
        <taxon>Eukaryota</taxon>
        <taxon>Metazoa</taxon>
        <taxon>Spiralia</taxon>
        <taxon>Lophotrochozoa</taxon>
        <taxon>Annelida</taxon>
        <taxon>Polychaeta</taxon>
        <taxon>Sedentaria</taxon>
        <taxon>Canalipalpata</taxon>
        <taxon>Sabellida</taxon>
        <taxon>Siboglinidae</taxon>
        <taxon>Ridgeia</taxon>
    </lineage>
</organism>
<dbReference type="EMBL" id="JAODUO010000039">
    <property type="protein sequence ID" value="KAK2192096.1"/>
    <property type="molecule type" value="Genomic_DNA"/>
</dbReference>
<dbReference type="GO" id="GO:0000209">
    <property type="term" value="P:protein polyubiquitination"/>
    <property type="evidence" value="ECO:0007669"/>
    <property type="project" value="TreeGrafter"/>
</dbReference>
<evidence type="ECO:0000313" key="3">
    <source>
        <dbReference type="EMBL" id="KAK2192096.1"/>
    </source>
</evidence>
<dbReference type="AlphaFoldDB" id="A0AAD9PCR2"/>
<evidence type="ECO:0000256" key="2">
    <source>
        <dbReference type="PROSITE-ProRule" id="PRU00504"/>
    </source>
</evidence>
<feature type="repeat" description="NHL" evidence="2">
    <location>
        <begin position="147"/>
        <end position="190"/>
    </location>
</feature>
<dbReference type="GO" id="GO:0008270">
    <property type="term" value="F:zinc ion binding"/>
    <property type="evidence" value="ECO:0007669"/>
    <property type="project" value="UniProtKB-KW"/>
</dbReference>
<keyword evidence="4" id="KW-1185">Reference proteome</keyword>
<evidence type="ECO:0000256" key="1">
    <source>
        <dbReference type="ARBA" id="ARBA00022737"/>
    </source>
</evidence>
<keyword evidence="1" id="KW-0677">Repeat</keyword>
<comment type="caution">
    <text evidence="3">The sequence shown here is derived from an EMBL/GenBank/DDBJ whole genome shotgun (WGS) entry which is preliminary data.</text>
</comment>
<accession>A0AAD9PCR2</accession>
<dbReference type="GO" id="GO:0043161">
    <property type="term" value="P:proteasome-mediated ubiquitin-dependent protein catabolic process"/>
    <property type="evidence" value="ECO:0007669"/>
    <property type="project" value="TreeGrafter"/>
</dbReference>
<dbReference type="PROSITE" id="PS51125">
    <property type="entry name" value="NHL"/>
    <property type="match status" value="2"/>
</dbReference>
<dbReference type="SUPFAM" id="SSF101898">
    <property type="entry name" value="NHL repeat"/>
    <property type="match status" value="1"/>
</dbReference>
<dbReference type="Proteomes" id="UP001209878">
    <property type="component" value="Unassembled WGS sequence"/>
</dbReference>
<dbReference type="Gene3D" id="2.120.10.30">
    <property type="entry name" value="TolB, C-terminal domain"/>
    <property type="match status" value="1"/>
</dbReference>
<dbReference type="PANTHER" id="PTHR24104:SF48">
    <property type="entry name" value="PROTEIN WECH"/>
    <property type="match status" value="1"/>
</dbReference>
<evidence type="ECO:0008006" key="5">
    <source>
        <dbReference type="Google" id="ProtNLM"/>
    </source>
</evidence>
<dbReference type="InterPro" id="IPR011042">
    <property type="entry name" value="6-blade_b-propeller_TolB-like"/>
</dbReference>
<dbReference type="InterPro" id="IPR050952">
    <property type="entry name" value="TRIM-NHL_E3_ligases"/>
</dbReference>
<dbReference type="Pfam" id="PF01436">
    <property type="entry name" value="NHL"/>
    <property type="match status" value="2"/>
</dbReference>
<dbReference type="CDD" id="cd05819">
    <property type="entry name" value="NHL"/>
    <property type="match status" value="1"/>
</dbReference>
<reference evidence="3" key="1">
    <citation type="journal article" date="2023" name="Mol. Biol. Evol.">
        <title>Third-Generation Sequencing Reveals the Adaptive Role of the Epigenome in Three Deep-Sea Polychaetes.</title>
        <authorList>
            <person name="Perez M."/>
            <person name="Aroh O."/>
            <person name="Sun Y."/>
            <person name="Lan Y."/>
            <person name="Juniper S.K."/>
            <person name="Young C.R."/>
            <person name="Angers B."/>
            <person name="Qian P.Y."/>
        </authorList>
    </citation>
    <scope>NUCLEOTIDE SEQUENCE</scope>
    <source>
        <strain evidence="3">R07B-5</strain>
    </source>
</reference>
<evidence type="ECO:0000313" key="4">
    <source>
        <dbReference type="Proteomes" id="UP001209878"/>
    </source>
</evidence>
<proteinExistence type="predicted"/>
<dbReference type="GO" id="GO:0061630">
    <property type="term" value="F:ubiquitin protein ligase activity"/>
    <property type="evidence" value="ECO:0007669"/>
    <property type="project" value="TreeGrafter"/>
</dbReference>
<feature type="repeat" description="NHL" evidence="2">
    <location>
        <begin position="100"/>
        <end position="143"/>
    </location>
</feature>
<protein>
    <recommendedName>
        <fullName evidence="5">Tripartite motif-containing protein 2-like</fullName>
    </recommendedName>
</protein>
<sequence length="383" mass="42607">MVDFHTRCLQRGCLCSPVKVRRPAASFRDIYHQAAPEVFKTPRVQVHDCRAQLVQDTRDPHLWETWLLAHGVRKTVEGVQDIYAREKPKDGEREPPSKLLYKIGKRGTGKDGFNFPRAVAVNTDGDIAVADTSNNRVKVYTQAGLLRFVFGTKGSNTDQFDDPIGVAFNRNGDVLVADRGNRRVSTCRRDGKVKFLFDTVDPPCAIASDATFMIVVLSVRRTIEIYRKRGKLLHRFSIADDCDACSGGRGPCGQIAVNDKDEVLVLDSPNRVIKYFTYEGTLLYQFRPTSGAEGLVLEPVGMCIDPFGRVIVSDRLNHIVNLYSERGVLLQRLLGPVDKAGCMQACVISPQGHLVATEATLTGPHSLKIFRYGQCDCHRVKGD</sequence>
<gene>
    <name evidence="3" type="ORF">NP493_39g06042</name>
</gene>
<dbReference type="InterPro" id="IPR001258">
    <property type="entry name" value="NHL_repeat"/>
</dbReference>